<dbReference type="InterPro" id="IPR050465">
    <property type="entry name" value="UPF0194_transport"/>
</dbReference>
<protein>
    <submittedName>
        <fullName evidence="9">Efflux transporter periplasmic adaptor subunit</fullName>
    </submittedName>
</protein>
<dbReference type="InterPro" id="IPR058638">
    <property type="entry name" value="HH_YknX-like"/>
</dbReference>
<dbReference type="RefSeq" id="WP_095370627.1">
    <property type="nucleotide sequence ID" value="NZ_CP022983.1"/>
</dbReference>
<sequence>MKKKTWIIVGVVSVVLVMIGASVYHQAFAKGPSVTTANAENEVITDTLIVPGTLSLKNEQKVYPGVEGEEIAEILVKEGDAVEKGTAVAKYDDTRVAMELERLSLQIESGYLRINQVDKQLDRLSDQEKELRDQVGKKEAAKQIAPERDQLQLDLRMANLDVRQLLLEKKEIEAQQKDLEIKSKLDGTILQVNEDQPTDSMTQQPVIHIGNTDEMVARGVLSEFESLKVEKEMKATIRTDVLPDKEWKGKVNFIGLMPDENNQSVAGEATPAQYGMTVEIEDDITELRTGFQLIIEVETSSKKALTVPSESVLSADGESYVYLLRDGKAHRQDVSVGVATGEKIEILDGLTAEDDVITNPSDELSDGLEVEVE</sequence>
<dbReference type="InterPro" id="IPR006143">
    <property type="entry name" value="RND_pump_MFP"/>
</dbReference>
<dbReference type="Gene3D" id="2.40.420.20">
    <property type="match status" value="1"/>
</dbReference>
<dbReference type="AlphaFoldDB" id="A0A248TG09"/>
<feature type="domain" description="YknX-like alpha-helical hairpin" evidence="5">
    <location>
        <begin position="97"/>
        <end position="178"/>
    </location>
</feature>
<dbReference type="PANTHER" id="PTHR32347:SF14">
    <property type="entry name" value="EFFLUX SYSTEM COMPONENT YKNX-RELATED"/>
    <property type="match status" value="1"/>
</dbReference>
<evidence type="ECO:0000259" key="5">
    <source>
        <dbReference type="Pfam" id="PF25982"/>
    </source>
</evidence>
<evidence type="ECO:0000256" key="4">
    <source>
        <dbReference type="SAM" id="Coils"/>
    </source>
</evidence>
<comment type="subcellular location">
    <subcellularLocation>
        <location evidence="1">Cell envelope</location>
    </subcellularLocation>
</comment>
<feature type="domain" description="YknX-like C-terminal permuted SH3-like" evidence="7">
    <location>
        <begin position="304"/>
        <end position="372"/>
    </location>
</feature>
<dbReference type="NCBIfam" id="TIGR01730">
    <property type="entry name" value="RND_mfp"/>
    <property type="match status" value="1"/>
</dbReference>
<gene>
    <name evidence="9" type="ORF">CKF48_06745</name>
</gene>
<organism evidence="9 10">
    <name type="scientific">Cytobacillus kochii</name>
    <dbReference type="NCBI Taxonomy" id="859143"/>
    <lineage>
        <taxon>Bacteria</taxon>
        <taxon>Bacillati</taxon>
        <taxon>Bacillota</taxon>
        <taxon>Bacilli</taxon>
        <taxon>Bacillales</taxon>
        <taxon>Bacillaceae</taxon>
        <taxon>Cytobacillus</taxon>
    </lineage>
</organism>
<dbReference type="InterPro" id="IPR058637">
    <property type="entry name" value="YknX-like_C"/>
</dbReference>
<dbReference type="GO" id="GO:0016020">
    <property type="term" value="C:membrane"/>
    <property type="evidence" value="ECO:0007669"/>
    <property type="project" value="InterPro"/>
</dbReference>
<dbReference type="PANTHER" id="PTHR32347">
    <property type="entry name" value="EFFLUX SYSTEM COMPONENT YKNX-RELATED"/>
    <property type="match status" value="1"/>
</dbReference>
<evidence type="ECO:0000259" key="6">
    <source>
        <dbReference type="Pfam" id="PF25984"/>
    </source>
</evidence>
<name>A0A248TG09_9BACI</name>
<feature type="coiled-coil region" evidence="4">
    <location>
        <begin position="114"/>
        <end position="182"/>
    </location>
</feature>
<evidence type="ECO:0000259" key="8">
    <source>
        <dbReference type="Pfam" id="PF25990"/>
    </source>
</evidence>
<dbReference type="Pfam" id="PF25989">
    <property type="entry name" value="YknX_C"/>
    <property type="match status" value="1"/>
</dbReference>
<reference evidence="9 10" key="1">
    <citation type="submission" date="2017-08" db="EMBL/GenBank/DDBJ databases">
        <title>Complete Genome Sequence of Bacillus kochii Oregon-R-modENCODE STRAIN BDGP4, isolated from Drosophila melanogaster gut.</title>
        <authorList>
            <person name="Wan K.H."/>
            <person name="Yu C."/>
            <person name="Park S."/>
            <person name="Hammonds A.S."/>
            <person name="Booth B.W."/>
            <person name="Celniker S.E."/>
        </authorList>
    </citation>
    <scope>NUCLEOTIDE SEQUENCE [LARGE SCALE GENOMIC DNA]</scope>
    <source>
        <strain evidence="9 10">BDGP4</strain>
    </source>
</reference>
<dbReference type="InterPro" id="IPR058639">
    <property type="entry name" value="BSH_YknX-like"/>
</dbReference>
<dbReference type="Pfam" id="PF25984">
    <property type="entry name" value="BSH_YknX"/>
    <property type="match status" value="1"/>
</dbReference>
<accession>A0A248TG09</accession>
<evidence type="ECO:0000313" key="10">
    <source>
        <dbReference type="Proteomes" id="UP000215137"/>
    </source>
</evidence>
<evidence type="ECO:0000256" key="1">
    <source>
        <dbReference type="ARBA" id="ARBA00004196"/>
    </source>
</evidence>
<keyword evidence="3 4" id="KW-0175">Coiled coil</keyword>
<proteinExistence type="inferred from homology"/>
<comment type="similarity">
    <text evidence="2">Belongs to the membrane fusion protein (MFP) (TC 8.A.1) family.</text>
</comment>
<feature type="domain" description="YknX-like beta-barrel" evidence="8">
    <location>
        <begin position="215"/>
        <end position="297"/>
    </location>
</feature>
<dbReference type="InterPro" id="IPR058636">
    <property type="entry name" value="Beta-barrel_YknX"/>
</dbReference>
<dbReference type="EMBL" id="CP022983">
    <property type="protein sequence ID" value="ASV67052.1"/>
    <property type="molecule type" value="Genomic_DNA"/>
</dbReference>
<dbReference type="GO" id="GO:0022857">
    <property type="term" value="F:transmembrane transporter activity"/>
    <property type="evidence" value="ECO:0007669"/>
    <property type="project" value="InterPro"/>
</dbReference>
<dbReference type="Pfam" id="PF25982">
    <property type="entry name" value="HH_YknX"/>
    <property type="match status" value="1"/>
</dbReference>
<dbReference type="OrthoDB" id="85226at2"/>
<evidence type="ECO:0000256" key="3">
    <source>
        <dbReference type="ARBA" id="ARBA00023054"/>
    </source>
</evidence>
<dbReference type="Gene3D" id="2.40.30.170">
    <property type="match status" value="1"/>
</dbReference>
<keyword evidence="10" id="KW-1185">Reference proteome</keyword>
<dbReference type="Gene3D" id="2.40.50.100">
    <property type="match status" value="1"/>
</dbReference>
<dbReference type="Pfam" id="PF25990">
    <property type="entry name" value="Beta-barrel_YknX"/>
    <property type="match status" value="1"/>
</dbReference>
<feature type="domain" description="YknX-like barrel-sandwich hybrid" evidence="6">
    <location>
        <begin position="60"/>
        <end position="210"/>
    </location>
</feature>
<dbReference type="KEGG" id="bko:CKF48_06745"/>
<dbReference type="GO" id="GO:0030313">
    <property type="term" value="C:cell envelope"/>
    <property type="evidence" value="ECO:0007669"/>
    <property type="project" value="UniProtKB-SubCell"/>
</dbReference>
<evidence type="ECO:0000256" key="2">
    <source>
        <dbReference type="ARBA" id="ARBA00009477"/>
    </source>
</evidence>
<dbReference type="Proteomes" id="UP000215137">
    <property type="component" value="Chromosome"/>
</dbReference>
<evidence type="ECO:0000313" key="9">
    <source>
        <dbReference type="EMBL" id="ASV67052.1"/>
    </source>
</evidence>
<evidence type="ECO:0000259" key="7">
    <source>
        <dbReference type="Pfam" id="PF25989"/>
    </source>
</evidence>